<reference evidence="2" key="1">
    <citation type="submission" date="2020-10" db="EMBL/GenBank/DDBJ databases">
        <authorList>
            <person name="Gilroy R."/>
        </authorList>
    </citation>
    <scope>NUCLEOTIDE SEQUENCE</scope>
    <source>
        <strain evidence="2">23406</strain>
    </source>
</reference>
<comment type="caution">
    <text evidence="2">The sequence shown here is derived from an EMBL/GenBank/DDBJ whole genome shotgun (WGS) entry which is preliminary data.</text>
</comment>
<dbReference type="InterPro" id="IPR024529">
    <property type="entry name" value="ECF_trnsprt_substrate-spec"/>
</dbReference>
<protein>
    <submittedName>
        <fullName evidence="2">ECF transporter S component</fullName>
    </submittedName>
</protein>
<keyword evidence="1" id="KW-0812">Transmembrane</keyword>
<feature type="transmembrane region" description="Helical" evidence="1">
    <location>
        <begin position="184"/>
        <end position="205"/>
    </location>
</feature>
<accession>A0A9D1NCJ4</accession>
<evidence type="ECO:0000313" key="2">
    <source>
        <dbReference type="EMBL" id="HIV00320.1"/>
    </source>
</evidence>
<evidence type="ECO:0000256" key="1">
    <source>
        <dbReference type="SAM" id="Phobius"/>
    </source>
</evidence>
<gene>
    <name evidence="2" type="ORF">IAB14_04300</name>
</gene>
<dbReference type="EMBL" id="DVOH01000031">
    <property type="protein sequence ID" value="HIV00320.1"/>
    <property type="molecule type" value="Genomic_DNA"/>
</dbReference>
<organism evidence="2 3">
    <name type="scientific">Candidatus Stercoripulliclostridium merdipullorum</name>
    <dbReference type="NCBI Taxonomy" id="2840952"/>
    <lineage>
        <taxon>Bacteria</taxon>
        <taxon>Bacillati</taxon>
        <taxon>Bacillota</taxon>
        <taxon>Clostridia</taxon>
        <taxon>Eubacteriales</taxon>
        <taxon>Candidatus Stercoripulliclostridium</taxon>
    </lineage>
</organism>
<dbReference type="AlphaFoldDB" id="A0A9D1NCJ4"/>
<dbReference type="Pfam" id="PF12822">
    <property type="entry name" value="ECF_trnsprt"/>
    <property type="match status" value="1"/>
</dbReference>
<feature type="transmembrane region" description="Helical" evidence="1">
    <location>
        <begin position="148"/>
        <end position="172"/>
    </location>
</feature>
<dbReference type="Gene3D" id="1.10.1760.20">
    <property type="match status" value="1"/>
</dbReference>
<feature type="transmembrane region" description="Helical" evidence="1">
    <location>
        <begin position="60"/>
        <end position="77"/>
    </location>
</feature>
<proteinExistence type="predicted"/>
<dbReference type="Proteomes" id="UP000886891">
    <property type="component" value="Unassembled WGS sequence"/>
</dbReference>
<evidence type="ECO:0000313" key="3">
    <source>
        <dbReference type="Proteomes" id="UP000886891"/>
    </source>
</evidence>
<feature type="transmembrane region" description="Helical" evidence="1">
    <location>
        <begin position="89"/>
        <end position="117"/>
    </location>
</feature>
<reference evidence="2" key="2">
    <citation type="journal article" date="2021" name="PeerJ">
        <title>Extensive microbial diversity within the chicken gut microbiome revealed by metagenomics and culture.</title>
        <authorList>
            <person name="Gilroy R."/>
            <person name="Ravi A."/>
            <person name="Getino M."/>
            <person name="Pursley I."/>
            <person name="Horton D.L."/>
            <person name="Alikhan N.F."/>
            <person name="Baker D."/>
            <person name="Gharbi K."/>
            <person name="Hall N."/>
            <person name="Watson M."/>
            <person name="Adriaenssens E.M."/>
            <person name="Foster-Nyarko E."/>
            <person name="Jarju S."/>
            <person name="Secka A."/>
            <person name="Antonio M."/>
            <person name="Oren A."/>
            <person name="Chaudhuri R.R."/>
            <person name="La Ragione R."/>
            <person name="Hildebrand F."/>
            <person name="Pallen M.J."/>
        </authorList>
    </citation>
    <scope>NUCLEOTIDE SEQUENCE</scope>
    <source>
        <strain evidence="2">23406</strain>
    </source>
</reference>
<sequence>MRSKTKQIVALTAGVVFAVVAVALTTAGLIPHALGSAGAALFGVVPLLVGFERGADEKKIVLLAVLISVAVVGRWAFAFLPNFTLSTGFVILAGVLLGARSGFAAGAVTVLVSNVLLGQGLWTPWQMMATGLIGIGAAALSRFDTPALTVYAVFAGFMYGVVLDVFSMFAMFDKPSVSAFLTVWGASFFFDLAHAVSSALTVIAFHRFLKKRIGRVLRQSPQSDV</sequence>
<name>A0A9D1NCJ4_9FIRM</name>
<dbReference type="GO" id="GO:0022857">
    <property type="term" value="F:transmembrane transporter activity"/>
    <property type="evidence" value="ECO:0007669"/>
    <property type="project" value="InterPro"/>
</dbReference>
<keyword evidence="1" id="KW-1133">Transmembrane helix</keyword>
<keyword evidence="1" id="KW-0472">Membrane</keyword>